<dbReference type="Pfam" id="PF00294">
    <property type="entry name" value="PfkB"/>
    <property type="match status" value="1"/>
</dbReference>
<evidence type="ECO:0000259" key="4">
    <source>
        <dbReference type="Pfam" id="PF00294"/>
    </source>
</evidence>
<evidence type="ECO:0000256" key="3">
    <source>
        <dbReference type="ARBA" id="ARBA00022777"/>
    </source>
</evidence>
<proteinExistence type="inferred from homology"/>
<protein>
    <submittedName>
        <fullName evidence="5">Adenosine kinase</fullName>
    </submittedName>
</protein>
<evidence type="ECO:0000313" key="5">
    <source>
        <dbReference type="EMBL" id="MTV31515.1"/>
    </source>
</evidence>
<comment type="caution">
    <text evidence="5">The sequence shown here is derived from an EMBL/GenBank/DDBJ whole genome shotgun (WGS) entry which is preliminary data.</text>
</comment>
<dbReference type="EMBL" id="WNKS01000008">
    <property type="protein sequence ID" value="MTV31515.1"/>
    <property type="molecule type" value="Genomic_DNA"/>
</dbReference>
<sequence>MSQNFDVLALGNAIVDVLAPVDDDFIVAQGLRKGGMQLVDEAQALALYDAMGATTIVSGGSAANTVAGLASFGAKAAFVGKVRDDEAGRAFTHDIKAVGVHFSTAPATEGPSTARCLVLVTPDGQRTMNTYLGACQNLTVADLDAAAIKASKILYLEGYLWDPPHAKEAFVEAAKISHAAGRQVALTLSDTFCVDRYRDEFLGLIRDGVVDILFANESELHALFQTADFDVALAALRNEKVLAAVTRSEKGAVILRAGQSVAVPAAPIEKLVDTTGAGDLFAAGFLAGLTQGKPLDRCARLGALAAAEIIQHFGARPEVSLSGLAEQSGYVHAV</sequence>
<dbReference type="OrthoDB" id="9813569at2"/>
<reference evidence="5 6" key="1">
    <citation type="submission" date="2019-11" db="EMBL/GenBank/DDBJ databases">
        <title>Whole-genome sequence of a Rhodoblastus acidophilus DSM 142.</title>
        <authorList>
            <person name="Kyndt J.A."/>
            <person name="Meyer T.E."/>
        </authorList>
    </citation>
    <scope>NUCLEOTIDE SEQUENCE [LARGE SCALE GENOMIC DNA]</scope>
    <source>
        <strain evidence="5 6">DSM 142</strain>
    </source>
</reference>
<evidence type="ECO:0000256" key="1">
    <source>
        <dbReference type="ARBA" id="ARBA00010688"/>
    </source>
</evidence>
<dbReference type="PANTHER" id="PTHR43320">
    <property type="entry name" value="SUGAR KINASE"/>
    <property type="match status" value="1"/>
</dbReference>
<accession>A0A6N8DPQ6</accession>
<dbReference type="PANTHER" id="PTHR43320:SF3">
    <property type="entry name" value="CARBOHYDRATE KINASE PFKB DOMAIN-CONTAINING PROTEIN"/>
    <property type="match status" value="1"/>
</dbReference>
<comment type="similarity">
    <text evidence="1">Belongs to the carbohydrate kinase PfkB family.</text>
</comment>
<keyword evidence="3 5" id="KW-0418">Kinase</keyword>
<organism evidence="5 6">
    <name type="scientific">Rhodoblastus acidophilus</name>
    <name type="common">Rhodopseudomonas acidophila</name>
    <dbReference type="NCBI Taxonomy" id="1074"/>
    <lineage>
        <taxon>Bacteria</taxon>
        <taxon>Pseudomonadati</taxon>
        <taxon>Pseudomonadota</taxon>
        <taxon>Alphaproteobacteria</taxon>
        <taxon>Hyphomicrobiales</taxon>
        <taxon>Rhodoblastaceae</taxon>
        <taxon>Rhodoblastus</taxon>
    </lineage>
</organism>
<dbReference type="InterPro" id="IPR011611">
    <property type="entry name" value="PfkB_dom"/>
</dbReference>
<dbReference type="PROSITE" id="PS00584">
    <property type="entry name" value="PFKB_KINASES_2"/>
    <property type="match status" value="1"/>
</dbReference>
<name>A0A6N8DPQ6_RHOAC</name>
<feature type="domain" description="Carbohydrate kinase PfkB" evidence="4">
    <location>
        <begin position="54"/>
        <end position="316"/>
    </location>
</feature>
<dbReference type="Gene3D" id="3.30.1110.10">
    <property type="match status" value="1"/>
</dbReference>
<dbReference type="InterPro" id="IPR002173">
    <property type="entry name" value="Carboh/pur_kinase_PfkB_CS"/>
</dbReference>
<dbReference type="CDD" id="cd01168">
    <property type="entry name" value="adenosine_kinase"/>
    <property type="match status" value="1"/>
</dbReference>
<dbReference type="RefSeq" id="WP_155446196.1">
    <property type="nucleotide sequence ID" value="NZ_JAOQNR010000009.1"/>
</dbReference>
<dbReference type="InterPro" id="IPR029056">
    <property type="entry name" value="Ribokinase-like"/>
</dbReference>
<dbReference type="Gene3D" id="3.40.1190.20">
    <property type="match status" value="1"/>
</dbReference>
<gene>
    <name evidence="5" type="ORF">GJ654_10960</name>
</gene>
<dbReference type="SUPFAM" id="SSF53613">
    <property type="entry name" value="Ribokinase-like"/>
    <property type="match status" value="1"/>
</dbReference>
<dbReference type="Proteomes" id="UP000439113">
    <property type="component" value="Unassembled WGS sequence"/>
</dbReference>
<dbReference type="InterPro" id="IPR052700">
    <property type="entry name" value="Carb_kinase_PfkB-like"/>
</dbReference>
<dbReference type="AlphaFoldDB" id="A0A6N8DPQ6"/>
<dbReference type="GO" id="GO:0016301">
    <property type="term" value="F:kinase activity"/>
    <property type="evidence" value="ECO:0007669"/>
    <property type="project" value="UniProtKB-KW"/>
</dbReference>
<evidence type="ECO:0000256" key="2">
    <source>
        <dbReference type="ARBA" id="ARBA00022679"/>
    </source>
</evidence>
<keyword evidence="2" id="KW-0808">Transferase</keyword>
<evidence type="ECO:0000313" key="6">
    <source>
        <dbReference type="Proteomes" id="UP000439113"/>
    </source>
</evidence>